<organism evidence="4 5">
    <name type="scientific">Encephalitozoon intestinalis (strain ATCC 50506)</name>
    <name type="common">Microsporidian parasite</name>
    <name type="synonym">Septata intestinalis</name>
    <dbReference type="NCBI Taxonomy" id="876142"/>
    <lineage>
        <taxon>Eukaryota</taxon>
        <taxon>Fungi</taxon>
        <taxon>Fungi incertae sedis</taxon>
        <taxon>Microsporidia</taxon>
        <taxon>Unikaryonidae</taxon>
        <taxon>Encephalitozoon</taxon>
    </lineage>
</organism>
<dbReference type="KEGG" id="ein:Eint_071560"/>
<sequence>MLATQLFLRCFLIAGYVIAQTMILQASEGNPVPGISCNCRSDDQRCRDSCFKVYNPENKGTKILGTVEVKSPPAMTIKKILQREERPFIKFVKKNIEKNTNNMTLEKDDSIPRKPVQKIFDGDDNTIVYNGSTYRICDLHSWAIRNYGTKERLGMGDDIKALYEYVLGNPRIEKICGKNSSEYPIGYQNSTDPLLISSRIPADHPEPIILEKNNLVPVFIKESFDFVPDSEGQNGGSGTPFRDSSRSVSVVTLKTTSVTTTTTTTTTKIRDQERIEPIKKTKTQTILITRTITRQWSSLHRESGDDVKTVLKTVFVENSKNRRSKMELMENQELDTVLSTNPRKSSEKTAFGEVGNSSAYIEILEKIKSLLSIQGSSPINTSSSTSVTASKPRTSVDPQTITTTVERTRTTTASRLPSVDSYVKEAGGSFYDDHTKELIRSIFDMLKGGNSTAFTKRLSSSTSRNTITKETTTTITKTSTKVKDYTIVNSAVPPVETKGPYILSISSFKKEEVPSIYIYEDYAKKMDNLYQRIVANEEQYKNLMNTILSIRKKERDEDDSFELLKKLYEVYKDDSSYEKSIASRLMSEKRLKLGPMPYTTGLDKRWKDNAYEIENASGNLGTPNRKDTIEEISSLSYNQDGMAGGSGEESGNDNEIDPILSPISDFGPLNEKNHKEHSLPSVATLFKEFSSKEKTNSRNKFMKEKTSIEKEDGIVTKPTNPKSYKYEILTLSRNGRKDIEYKTVTDTVRTTVIREFDSSMHLSAVNSVVKDHVKRLEEKLNEFSSKVAHIGNELLSLKAAETRKSFAKEDGSSLGRISSVVSKSAIYSGNNVSTKTVEPSEVFSSTTNIESSTTQKPLLESDLEEETTTFYSSSTSSAYPQTMSVGEKSKSREIDRIVEKIKEKKIPNESMLVSDDEVIGDIVQKLGPLVSDIEIVSLSTAARSREGTPLQSVV</sequence>
<dbReference type="EMBL" id="CP001948">
    <property type="protein sequence ID" value="ADM11915.1"/>
    <property type="molecule type" value="Genomic_DNA"/>
</dbReference>
<name>E0S880_ENCIT</name>
<proteinExistence type="predicted"/>
<accession>E0S880</accession>
<dbReference type="Proteomes" id="UP000002313">
    <property type="component" value="Chromosome VII"/>
</dbReference>
<keyword evidence="3" id="KW-0732">Signal</keyword>
<reference evidence="4 5" key="1">
    <citation type="journal article" date="2010" name="Nat. Commun.">
        <title>The complete sequence of the smallest known nuclear genome from the microsporidian Encephalitozoon intestinalis.</title>
        <authorList>
            <person name="Corradi N."/>
            <person name="Pombert J.-F."/>
            <person name="Farinelli L."/>
            <person name="Didier E.S."/>
            <person name="Keeling P.J."/>
        </authorList>
    </citation>
    <scope>NUCLEOTIDE SEQUENCE [LARGE SCALE GENOMIC DNA]</scope>
    <source>
        <strain evidence="4 5">ATCC 50506</strain>
    </source>
</reference>
<gene>
    <name evidence="4" type="ORF">Eint_071560</name>
</gene>
<feature type="chain" id="PRO_5003140121" evidence="3">
    <location>
        <begin position="20"/>
        <end position="954"/>
    </location>
</feature>
<dbReference type="HOGENOM" id="CLU_310798_0_0_1"/>
<dbReference type="GeneID" id="9698098"/>
<keyword evidence="1" id="KW-0175">Coiled coil</keyword>
<feature type="region of interest" description="Disordered" evidence="2">
    <location>
        <begin position="378"/>
        <end position="398"/>
    </location>
</feature>
<dbReference type="AlphaFoldDB" id="E0S880"/>
<feature type="compositionally biased region" description="Polar residues" evidence="2">
    <location>
        <begin position="387"/>
        <end position="398"/>
    </location>
</feature>
<protein>
    <submittedName>
        <fullName evidence="4">Uncharacterized protein</fullName>
    </submittedName>
</protein>
<evidence type="ECO:0000313" key="5">
    <source>
        <dbReference type="Proteomes" id="UP000002313"/>
    </source>
</evidence>
<dbReference type="OrthoDB" id="2194588at2759"/>
<dbReference type="RefSeq" id="XP_003073275.1">
    <property type="nucleotide sequence ID" value="XM_003073229.1"/>
</dbReference>
<feature type="coiled-coil region" evidence="1">
    <location>
        <begin position="519"/>
        <end position="546"/>
    </location>
</feature>
<reference evidence="4 5" key="2">
    <citation type="journal article" date="2012" name="Proc. Natl. Acad. Sci. U.S.A.">
        <title>Gain and loss of multiple functionally related, horizontally transferred genes in the reduced genomes of two microsporidian parasites.</title>
        <authorList>
            <person name="Pombert J.-F."/>
            <person name="Selman M."/>
            <person name="Burki F."/>
            <person name="Bardell F.T."/>
            <person name="Farinelli L."/>
            <person name="Solter L.F."/>
            <person name="Whitman D.W."/>
            <person name="Weiss L.M."/>
            <person name="Corradi N."/>
            <person name="Keeling P.J."/>
        </authorList>
    </citation>
    <scope>NUCLEOTIDE SEQUENCE [LARGE SCALE GENOMIC DNA]</scope>
    <source>
        <strain evidence="4 5">ATCC 50506</strain>
    </source>
</reference>
<keyword evidence="5" id="KW-1185">Reference proteome</keyword>
<evidence type="ECO:0000313" key="4">
    <source>
        <dbReference type="EMBL" id="ADM11915.1"/>
    </source>
</evidence>
<feature type="region of interest" description="Disordered" evidence="2">
    <location>
        <begin position="637"/>
        <end position="674"/>
    </location>
</feature>
<evidence type="ECO:0000256" key="1">
    <source>
        <dbReference type="SAM" id="Coils"/>
    </source>
</evidence>
<evidence type="ECO:0000256" key="2">
    <source>
        <dbReference type="SAM" id="MobiDB-lite"/>
    </source>
</evidence>
<feature type="region of interest" description="Disordered" evidence="2">
    <location>
        <begin position="870"/>
        <end position="890"/>
    </location>
</feature>
<feature type="signal peptide" evidence="3">
    <location>
        <begin position="1"/>
        <end position="19"/>
    </location>
</feature>
<evidence type="ECO:0000256" key="3">
    <source>
        <dbReference type="SAM" id="SignalP"/>
    </source>
</evidence>
<dbReference type="VEuPathDB" id="MicrosporidiaDB:Eint_071560"/>